<organism evidence="1 2">
    <name type="scientific">Sphingomonas endophytica</name>
    <dbReference type="NCBI Taxonomy" id="869719"/>
    <lineage>
        <taxon>Bacteria</taxon>
        <taxon>Pseudomonadati</taxon>
        <taxon>Pseudomonadota</taxon>
        <taxon>Alphaproteobacteria</taxon>
        <taxon>Sphingomonadales</taxon>
        <taxon>Sphingomonadaceae</taxon>
        <taxon>Sphingomonas</taxon>
    </lineage>
</organism>
<dbReference type="Proteomes" id="UP000522313">
    <property type="component" value="Unassembled WGS sequence"/>
</dbReference>
<dbReference type="Gene3D" id="1.25.40.10">
    <property type="entry name" value="Tetratricopeptide repeat domain"/>
    <property type="match status" value="1"/>
</dbReference>
<evidence type="ECO:0000313" key="1">
    <source>
        <dbReference type="EMBL" id="MBB6503084.1"/>
    </source>
</evidence>
<dbReference type="EMBL" id="JACHBT010000001">
    <property type="protein sequence ID" value="MBB6503084.1"/>
    <property type="molecule type" value="Genomic_DNA"/>
</dbReference>
<protein>
    <submittedName>
        <fullName evidence="1">Tetratricopeptide (TPR) repeat protein</fullName>
    </submittedName>
</protein>
<reference evidence="1 2" key="2">
    <citation type="submission" date="2020-08" db="EMBL/GenBank/DDBJ databases">
        <authorList>
            <person name="Partida-Martinez L."/>
            <person name="Huntemann M."/>
            <person name="Clum A."/>
            <person name="Wang J."/>
            <person name="Palaniappan K."/>
            <person name="Ritter S."/>
            <person name="Chen I.-M."/>
            <person name="Stamatis D."/>
            <person name="Reddy T."/>
            <person name="O'Malley R."/>
            <person name="Daum C."/>
            <person name="Shapiro N."/>
            <person name="Ivanova N."/>
            <person name="Kyrpides N."/>
            <person name="Woyke T."/>
        </authorList>
    </citation>
    <scope>NUCLEOTIDE SEQUENCE [LARGE SCALE GENOMIC DNA]</scope>
    <source>
        <strain evidence="1 2">AS3.13</strain>
    </source>
</reference>
<reference evidence="1 2" key="1">
    <citation type="submission" date="2020-08" db="EMBL/GenBank/DDBJ databases">
        <title>The Agave Microbiome: Exploring the role of microbial communities in plant adaptations to desert environments.</title>
        <authorList>
            <person name="Partida-Martinez L.P."/>
        </authorList>
    </citation>
    <scope>NUCLEOTIDE SEQUENCE [LARGE SCALE GENOMIC DNA]</scope>
    <source>
        <strain evidence="1 2">AS3.13</strain>
    </source>
</reference>
<evidence type="ECO:0000313" key="2">
    <source>
        <dbReference type="Proteomes" id="UP000522313"/>
    </source>
</evidence>
<proteinExistence type="predicted"/>
<comment type="caution">
    <text evidence="1">The sequence shown here is derived from an EMBL/GenBank/DDBJ whole genome shotgun (WGS) entry which is preliminary data.</text>
</comment>
<dbReference type="InterPro" id="IPR011990">
    <property type="entry name" value="TPR-like_helical_dom_sf"/>
</dbReference>
<dbReference type="Pfam" id="PF13432">
    <property type="entry name" value="TPR_16"/>
    <property type="match status" value="1"/>
</dbReference>
<accession>A0A7X0J8J0</accession>
<dbReference type="AlphaFoldDB" id="A0A7X0J8J0"/>
<sequence>MTRRPPPLDLAVRRLYPDRPSTARIRKTAITLTRRLALPFAATLAGTALPASAATIDPAAYARARIAEADGAVASAAQDYARVLADDPQDIAIALRTFRAAVRAGDMPLADRAAAALAAQKAAPSDTALLALARAARDGDVTGAEAALRRFDGDRLRILAPPLRAWLALERGGDPFAALAQAPDEPVARRFAAETRALLLIATGRTDEGVAAVRALGGAAELAALDERVAAARLLIGQGKDKAARALLDDEAGATALRIEPNRGARPTLAFGASHLFTRIAADLATGEDPGVLTYTLLRAALRADPANDRARLLLAGVLARDDALDAGLALLAEVPADSPYASLAATGRVQMLADDGREDAALAALDALSVTKKTPVGDLQRLADLQMRLDRPAQAVPLYARLVKQAGAGADWTDWLQYGAALDGAGRWPAARDALQKAVAKGPDQPLALNYLGYALTQHRERVDEAQAMLEKAARLKPDDAAIADSLGWALYLRGQPVRALPLVERAAQADPLSAEIGEHLGDLYWQAGRRYEARYAWTAAQATATPVETARLATKIEQGLPQ</sequence>
<dbReference type="InterPro" id="IPR006311">
    <property type="entry name" value="TAT_signal"/>
</dbReference>
<dbReference type="PROSITE" id="PS51318">
    <property type="entry name" value="TAT"/>
    <property type="match status" value="1"/>
</dbReference>
<name>A0A7X0J8J0_9SPHN</name>
<dbReference type="SUPFAM" id="SSF48452">
    <property type="entry name" value="TPR-like"/>
    <property type="match status" value="1"/>
</dbReference>
<gene>
    <name evidence="1" type="ORF">F4693_000033</name>
</gene>
<dbReference type="RefSeq" id="WP_260396366.1">
    <property type="nucleotide sequence ID" value="NZ_JACHBT010000001.1"/>
</dbReference>